<evidence type="ECO:0000313" key="11">
    <source>
        <dbReference type="Proteomes" id="UP000030889"/>
    </source>
</evidence>
<feature type="transmembrane region" description="Helical" evidence="9">
    <location>
        <begin position="67"/>
        <end position="89"/>
    </location>
</feature>
<organism evidence="10 11">
    <name type="scientific">Alistipes inops</name>
    <dbReference type="NCBI Taxonomy" id="1501391"/>
    <lineage>
        <taxon>Bacteria</taxon>
        <taxon>Pseudomonadati</taxon>
        <taxon>Bacteroidota</taxon>
        <taxon>Bacteroidia</taxon>
        <taxon>Bacteroidales</taxon>
        <taxon>Rikenellaceae</taxon>
        <taxon>Alistipes</taxon>
    </lineage>
</organism>
<dbReference type="PIRSF" id="PIRSF001294">
    <property type="entry name" value="K_ATPaseA"/>
    <property type="match status" value="1"/>
</dbReference>
<evidence type="ECO:0000256" key="8">
    <source>
        <dbReference type="ARBA" id="ARBA00023136"/>
    </source>
</evidence>
<accession>A0ABR4YIM9</accession>
<evidence type="ECO:0000256" key="3">
    <source>
        <dbReference type="ARBA" id="ARBA00022538"/>
    </source>
</evidence>
<reference evidence="10 11" key="1">
    <citation type="submission" date="2014-09" db="EMBL/GenBank/DDBJ databases">
        <title>Alistipes sp. 627, sp. nov., a novel member of the family Rikenellaceae isolated from human faeces.</title>
        <authorList>
            <person name="Shkoporov A.N."/>
            <person name="Chaplin A.V."/>
            <person name="Motuzova O.V."/>
            <person name="Kafarskaia L.I."/>
            <person name="Khokhlova E.V."/>
            <person name="Efimov B.A."/>
        </authorList>
    </citation>
    <scope>NUCLEOTIDE SEQUENCE [LARGE SCALE GENOMIC DNA]</scope>
    <source>
        <strain evidence="10 11">627</strain>
    </source>
</reference>
<feature type="transmembrane region" description="Helical" evidence="9">
    <location>
        <begin position="175"/>
        <end position="193"/>
    </location>
</feature>
<dbReference type="HAMAP" id="MF_00275">
    <property type="entry name" value="KdpA"/>
    <property type="match status" value="1"/>
</dbReference>
<dbReference type="PANTHER" id="PTHR30607">
    <property type="entry name" value="POTASSIUM-TRANSPORTING ATPASE A CHAIN"/>
    <property type="match status" value="1"/>
</dbReference>
<dbReference type="Pfam" id="PF03814">
    <property type="entry name" value="KdpA"/>
    <property type="match status" value="1"/>
</dbReference>
<evidence type="ECO:0000256" key="6">
    <source>
        <dbReference type="ARBA" id="ARBA00022989"/>
    </source>
</evidence>
<keyword evidence="3 9" id="KW-0633">Potassium transport</keyword>
<proteinExistence type="inferred from homology"/>
<keyword evidence="11" id="KW-1185">Reference proteome</keyword>
<comment type="similarity">
    <text evidence="9">Belongs to the KdpA family.</text>
</comment>
<dbReference type="Proteomes" id="UP000030889">
    <property type="component" value="Unassembled WGS sequence"/>
</dbReference>
<comment type="subunit">
    <text evidence="9">The system is composed of three essential subunits: KdpA, KdpB and KdpC.</text>
</comment>
<keyword evidence="8 9" id="KW-0472">Membrane</keyword>
<feature type="transmembrane region" description="Helical" evidence="9">
    <location>
        <begin position="6"/>
        <end position="23"/>
    </location>
</feature>
<name>A0ABR4YIM9_9BACT</name>
<gene>
    <name evidence="9" type="primary">kdpA</name>
    <name evidence="10" type="ORF">LG35_06120</name>
</gene>
<feature type="transmembrane region" description="Helical" evidence="9">
    <location>
        <begin position="374"/>
        <end position="400"/>
    </location>
</feature>
<feature type="transmembrane region" description="Helical" evidence="9">
    <location>
        <begin position="421"/>
        <end position="442"/>
    </location>
</feature>
<comment type="function">
    <text evidence="9">Part of the high-affinity ATP-driven potassium transport (or Kdp) system, which catalyzes the hydrolysis of ATP coupled with the electrogenic transport of potassium into the cytoplasm. This subunit binds the extracellular potassium ions and delivers the ions to the membrane domain of KdpB through an intramembrane tunnel.</text>
</comment>
<evidence type="ECO:0000256" key="2">
    <source>
        <dbReference type="ARBA" id="ARBA00022475"/>
    </source>
</evidence>
<keyword evidence="1 9" id="KW-0813">Transport</keyword>
<evidence type="ECO:0000256" key="9">
    <source>
        <dbReference type="HAMAP-Rule" id="MF_00275"/>
    </source>
</evidence>
<evidence type="ECO:0000256" key="1">
    <source>
        <dbReference type="ARBA" id="ARBA00022448"/>
    </source>
</evidence>
<keyword evidence="6 9" id="KW-1133">Transmembrane helix</keyword>
<dbReference type="PANTHER" id="PTHR30607:SF2">
    <property type="entry name" value="POTASSIUM-TRANSPORTING ATPASE POTASSIUM-BINDING SUBUNIT"/>
    <property type="match status" value="1"/>
</dbReference>
<evidence type="ECO:0000256" key="5">
    <source>
        <dbReference type="ARBA" id="ARBA00022958"/>
    </source>
</evidence>
<comment type="subcellular location">
    <subcellularLocation>
        <location evidence="9">Cell membrane</location>
        <topology evidence="9">Multi-pass membrane protein</topology>
    </subcellularLocation>
</comment>
<dbReference type="EMBL" id="JRGF01000006">
    <property type="protein sequence ID" value="KHE42124.1"/>
    <property type="molecule type" value="Genomic_DNA"/>
</dbReference>
<sequence>MNTEILGVILQWVCLVVLCYPLGRHIAKVYKGEKNIMDFMAPVERFIYKVCGIDPEREMNWKQFLKALLTVNLFWFIWGMVLLVCQGWLPLNPDGNPGQTPDQAFNTCISFMVNCNLQHYSGETGLSYFTQLFVIMLFQFITAACGMAALAGIFKGMAAKTTKSIGNFWVYLTRSVTRILMPLSLLVGILLVINGTPMSFDGKQTLTTLEGATQEISQGPTAAIVPIKQLGTNGGGYFGVNSSHPLENPNAFTNMLECWSILIIPMAMVFALGFYLKRRKLAACIFTVMLAAYTCGIVISVWQEMAGSPQIDEMGIAQDLGSMEGKEIRIGSAASAMWGMTTTVTSNGSVNSMHDSQTPLSGMLQMLNMQINCWFGGVGVGFMNYYAFLIIAVFISGLMVGRTPEFLGKKVEAREMKIATMVVLMHPFLILVGTGLASWLAARNPELASSWLNNPSFHGLSEMLYEYTSSAANNGSGFEGLSDNTPFWNITTGIVLIMGRYFPIVGQVAIAGLLAGKKFVPESAGTLKTDTATFSVMTFAVIIIVAALSFFPALALGPIADYLTF</sequence>
<dbReference type="NCBIfam" id="TIGR00680">
    <property type="entry name" value="kdpA"/>
    <property type="match status" value="1"/>
</dbReference>
<keyword evidence="7 9" id="KW-0406">Ion transport</keyword>
<keyword evidence="2 9" id="KW-1003">Cell membrane</keyword>
<keyword evidence="4 9" id="KW-0812">Transmembrane</keyword>
<protein>
    <recommendedName>
        <fullName evidence="9">Potassium-transporting ATPase potassium-binding subunit</fullName>
    </recommendedName>
    <alternativeName>
        <fullName evidence="9">ATP phosphohydrolase [potassium-transporting] A chain</fullName>
    </alternativeName>
    <alternativeName>
        <fullName evidence="9">Potassium-binding and translocating subunit A</fullName>
    </alternativeName>
    <alternativeName>
        <fullName evidence="9">Potassium-translocating ATPase A chain</fullName>
    </alternativeName>
</protein>
<feature type="transmembrane region" description="Helical" evidence="9">
    <location>
        <begin position="259"/>
        <end position="276"/>
    </location>
</feature>
<evidence type="ECO:0000256" key="4">
    <source>
        <dbReference type="ARBA" id="ARBA00022692"/>
    </source>
</evidence>
<comment type="caution">
    <text evidence="10">The sequence shown here is derived from an EMBL/GenBank/DDBJ whole genome shotgun (WGS) entry which is preliminary data.</text>
</comment>
<evidence type="ECO:0000256" key="7">
    <source>
        <dbReference type="ARBA" id="ARBA00023065"/>
    </source>
</evidence>
<evidence type="ECO:0000313" key="10">
    <source>
        <dbReference type="EMBL" id="KHE42124.1"/>
    </source>
</evidence>
<feature type="transmembrane region" description="Helical" evidence="9">
    <location>
        <begin position="128"/>
        <end position="154"/>
    </location>
</feature>
<dbReference type="RefSeq" id="WP_035473224.1">
    <property type="nucleotide sequence ID" value="NZ_JRGF01000006.1"/>
</dbReference>
<feature type="transmembrane region" description="Helical" evidence="9">
    <location>
        <begin position="487"/>
        <end position="515"/>
    </location>
</feature>
<keyword evidence="5 9" id="KW-0630">Potassium</keyword>
<feature type="transmembrane region" description="Helical" evidence="9">
    <location>
        <begin position="536"/>
        <end position="560"/>
    </location>
</feature>
<feature type="transmembrane region" description="Helical" evidence="9">
    <location>
        <begin position="283"/>
        <end position="302"/>
    </location>
</feature>
<dbReference type="InterPro" id="IPR004623">
    <property type="entry name" value="KdpA"/>
</dbReference>